<comment type="caution">
    <text evidence="1">The sequence shown here is derived from an EMBL/GenBank/DDBJ whole genome shotgun (WGS) entry which is preliminary data.</text>
</comment>
<evidence type="ECO:0000313" key="2">
    <source>
        <dbReference type="Proteomes" id="UP001055879"/>
    </source>
</evidence>
<name>A0ACB8YIT3_ARCLA</name>
<keyword evidence="2" id="KW-1185">Reference proteome</keyword>
<accession>A0ACB8YIT3</accession>
<protein>
    <submittedName>
        <fullName evidence="1">Uncharacterized protein</fullName>
    </submittedName>
</protein>
<dbReference type="Proteomes" id="UP001055879">
    <property type="component" value="Linkage Group LG12"/>
</dbReference>
<reference evidence="2" key="1">
    <citation type="journal article" date="2022" name="Mol. Ecol. Resour.">
        <title>The genomes of chicory, endive, great burdock and yacon provide insights into Asteraceae palaeo-polyploidization history and plant inulin production.</title>
        <authorList>
            <person name="Fan W."/>
            <person name="Wang S."/>
            <person name="Wang H."/>
            <person name="Wang A."/>
            <person name="Jiang F."/>
            <person name="Liu H."/>
            <person name="Zhao H."/>
            <person name="Xu D."/>
            <person name="Zhang Y."/>
        </authorList>
    </citation>
    <scope>NUCLEOTIDE SEQUENCE [LARGE SCALE GENOMIC DNA]</scope>
    <source>
        <strain evidence="2">cv. Niubang</strain>
    </source>
</reference>
<reference evidence="1 2" key="2">
    <citation type="journal article" date="2022" name="Mol. Ecol. Resour.">
        <title>The genomes of chicory, endive, great burdock and yacon provide insights into Asteraceae paleo-polyploidization history and plant inulin production.</title>
        <authorList>
            <person name="Fan W."/>
            <person name="Wang S."/>
            <person name="Wang H."/>
            <person name="Wang A."/>
            <person name="Jiang F."/>
            <person name="Liu H."/>
            <person name="Zhao H."/>
            <person name="Xu D."/>
            <person name="Zhang Y."/>
        </authorList>
    </citation>
    <scope>NUCLEOTIDE SEQUENCE [LARGE SCALE GENOMIC DNA]</scope>
    <source>
        <strain evidence="2">cv. Niubang</strain>
    </source>
</reference>
<gene>
    <name evidence="1" type="ORF">L6452_34896</name>
</gene>
<proteinExistence type="predicted"/>
<dbReference type="EMBL" id="CM042058">
    <property type="protein sequence ID" value="KAI3685642.1"/>
    <property type="molecule type" value="Genomic_DNA"/>
</dbReference>
<evidence type="ECO:0000313" key="1">
    <source>
        <dbReference type="EMBL" id="KAI3685642.1"/>
    </source>
</evidence>
<organism evidence="1 2">
    <name type="scientific">Arctium lappa</name>
    <name type="common">Greater burdock</name>
    <name type="synonym">Lappa major</name>
    <dbReference type="NCBI Taxonomy" id="4217"/>
    <lineage>
        <taxon>Eukaryota</taxon>
        <taxon>Viridiplantae</taxon>
        <taxon>Streptophyta</taxon>
        <taxon>Embryophyta</taxon>
        <taxon>Tracheophyta</taxon>
        <taxon>Spermatophyta</taxon>
        <taxon>Magnoliopsida</taxon>
        <taxon>eudicotyledons</taxon>
        <taxon>Gunneridae</taxon>
        <taxon>Pentapetalae</taxon>
        <taxon>asterids</taxon>
        <taxon>campanulids</taxon>
        <taxon>Asterales</taxon>
        <taxon>Asteraceae</taxon>
        <taxon>Carduoideae</taxon>
        <taxon>Cardueae</taxon>
        <taxon>Arctiinae</taxon>
        <taxon>Arctium</taxon>
    </lineage>
</organism>
<sequence>MSTTVMMKSTLQSIRIDSNKFCGFGQEHARGYQEHAKAVWDLLRVQIDLSISISIDLNISIQIDWVF</sequence>